<proteinExistence type="predicted"/>
<dbReference type="GO" id="GO:0050126">
    <property type="term" value="F:N-carbamoylputrescine amidase activity"/>
    <property type="evidence" value="ECO:0007669"/>
    <property type="project" value="TreeGrafter"/>
</dbReference>
<evidence type="ECO:0000313" key="3">
    <source>
        <dbReference type="Proteomes" id="UP000535509"/>
    </source>
</evidence>
<reference evidence="2 3" key="1">
    <citation type="submission" date="2018-06" db="EMBL/GenBank/DDBJ databases">
        <authorList>
            <consortium name="PulseNet: The National Subtyping Network for Foodborne Disease Surveillance"/>
            <person name="Tarr C.L."/>
            <person name="Trees E."/>
            <person name="Katz L.S."/>
            <person name="Carleton-Romer H.A."/>
            <person name="Stroika S."/>
            <person name="Kucerova Z."/>
            <person name="Roache K.F."/>
            <person name="Sabol A.L."/>
            <person name="Besser J."/>
            <person name="Gerner-Smidt P."/>
        </authorList>
    </citation>
    <scope>NUCLEOTIDE SEQUENCE [LARGE SCALE GENOMIC DNA]</scope>
    <source>
        <strain evidence="2 3">PNUSAC001503</strain>
    </source>
</reference>
<dbReference type="Pfam" id="PF00795">
    <property type="entry name" value="CN_hydrolase"/>
    <property type="match status" value="1"/>
</dbReference>
<dbReference type="AlphaFoldDB" id="A0A5L4IEL5"/>
<dbReference type="Proteomes" id="UP000535509">
    <property type="component" value="Unassembled WGS sequence"/>
</dbReference>
<dbReference type="PANTHER" id="PTHR43674">
    <property type="entry name" value="NITRILASE C965.09-RELATED"/>
    <property type="match status" value="1"/>
</dbReference>
<accession>A0A5L4IEL5</accession>
<dbReference type="InterPro" id="IPR003010">
    <property type="entry name" value="C-N_Hydrolase"/>
</dbReference>
<organism evidence="2 3">
    <name type="scientific">Campylobacter fetus</name>
    <dbReference type="NCBI Taxonomy" id="196"/>
    <lineage>
        <taxon>Bacteria</taxon>
        <taxon>Pseudomonadati</taxon>
        <taxon>Campylobacterota</taxon>
        <taxon>Epsilonproteobacteria</taxon>
        <taxon>Campylobacterales</taxon>
        <taxon>Campylobacteraceae</taxon>
        <taxon>Campylobacter</taxon>
    </lineage>
</organism>
<keyword evidence="3" id="KW-1185">Reference proteome</keyword>
<dbReference type="Gene3D" id="3.60.110.10">
    <property type="entry name" value="Carbon-nitrogen hydrolase"/>
    <property type="match status" value="1"/>
</dbReference>
<evidence type="ECO:0000313" key="2">
    <source>
        <dbReference type="EMBL" id="EAI8858285.1"/>
    </source>
</evidence>
<evidence type="ECO:0000256" key="1">
    <source>
        <dbReference type="ARBA" id="ARBA00022801"/>
    </source>
</evidence>
<gene>
    <name evidence="2" type="ORF">CX802_00285</name>
</gene>
<dbReference type="CDD" id="cd07197">
    <property type="entry name" value="nitrilase"/>
    <property type="match status" value="1"/>
</dbReference>
<keyword evidence="1 2" id="KW-0378">Hydrolase</keyword>
<dbReference type="SUPFAM" id="SSF56317">
    <property type="entry name" value="Carbon-nitrogen hydrolase"/>
    <property type="match status" value="1"/>
</dbReference>
<dbReference type="InterPro" id="IPR050345">
    <property type="entry name" value="Aliph_Amidase/BUP"/>
</dbReference>
<dbReference type="PANTHER" id="PTHR43674:SF2">
    <property type="entry name" value="BETA-UREIDOPROPIONASE"/>
    <property type="match status" value="1"/>
</dbReference>
<dbReference type="InterPro" id="IPR036526">
    <property type="entry name" value="C-N_Hydrolase_sf"/>
</dbReference>
<dbReference type="EMBL" id="AABTCC010000001">
    <property type="protein sequence ID" value="EAI8858285.1"/>
    <property type="molecule type" value="Genomic_DNA"/>
</dbReference>
<dbReference type="GO" id="GO:0033388">
    <property type="term" value="P:putrescine biosynthetic process from arginine"/>
    <property type="evidence" value="ECO:0007669"/>
    <property type="project" value="TreeGrafter"/>
</dbReference>
<dbReference type="PROSITE" id="PS50263">
    <property type="entry name" value="CN_HYDROLASE"/>
    <property type="match status" value="1"/>
</dbReference>
<sequence length="248" mass="27759">MILLNLTTKRVISLKVKLRIIVKEALLLMISSLRTLTLDSLGVVNRASELLNLVKDIKPGELALGSELCVSGYESLGDNFENALIANLKKSLSNGAFFGFTHFSDGFNEFILLNGDKEIYKQKKAILFTPNLEQDKFKAGKVEDINLFELEGVKIGVLICFELRFTELWEKLKGADIILVPSLWGKGRKRHFEILCEALALQNRCYVVACSDKDLKFEAVFKPNGHIAKSSEFEPNSANEFKKSLGLV</sequence>
<protein>
    <submittedName>
        <fullName evidence="2">Carbon-nitrogen hydrolase family protein</fullName>
    </submittedName>
</protein>
<name>A0A5L4IEL5_CAMFE</name>
<comment type="caution">
    <text evidence="2">The sequence shown here is derived from an EMBL/GenBank/DDBJ whole genome shotgun (WGS) entry which is preliminary data.</text>
</comment>